<name>A0AB34J263_PRYPA</name>
<evidence type="ECO:0000256" key="3">
    <source>
        <dbReference type="ARBA" id="ARBA00023180"/>
    </source>
</evidence>
<evidence type="ECO:0000256" key="1">
    <source>
        <dbReference type="ARBA" id="ARBA00022676"/>
    </source>
</evidence>
<dbReference type="EMBL" id="JBGBPQ010000014">
    <property type="protein sequence ID" value="KAL1511427.1"/>
    <property type="molecule type" value="Genomic_DNA"/>
</dbReference>
<dbReference type="InterPro" id="IPR007657">
    <property type="entry name" value="Glycosyltransferase_61"/>
</dbReference>
<evidence type="ECO:0000256" key="2">
    <source>
        <dbReference type="ARBA" id="ARBA00022679"/>
    </source>
</evidence>
<evidence type="ECO:0000313" key="6">
    <source>
        <dbReference type="Proteomes" id="UP001515480"/>
    </source>
</evidence>
<keyword evidence="3" id="KW-0325">Glycoprotein</keyword>
<dbReference type="PANTHER" id="PTHR20961">
    <property type="entry name" value="GLYCOSYLTRANSFERASE"/>
    <property type="match status" value="1"/>
</dbReference>
<keyword evidence="2" id="KW-0808">Transferase</keyword>
<keyword evidence="1" id="KW-0328">Glycosyltransferase</keyword>
<gene>
    <name evidence="5" type="ORF">AB1Y20_006226</name>
</gene>
<comment type="caution">
    <text evidence="5">The sequence shown here is derived from an EMBL/GenBank/DDBJ whole genome shotgun (WGS) entry which is preliminary data.</text>
</comment>
<dbReference type="Pfam" id="PF04577">
    <property type="entry name" value="Glyco_transf_61"/>
    <property type="match status" value="1"/>
</dbReference>
<proteinExistence type="predicted"/>
<dbReference type="GO" id="GO:0016757">
    <property type="term" value="F:glycosyltransferase activity"/>
    <property type="evidence" value="ECO:0007669"/>
    <property type="project" value="UniProtKB-KW"/>
</dbReference>
<protein>
    <recommendedName>
        <fullName evidence="4">Glycosyltransferase 61 catalytic domain-containing protein</fullName>
    </recommendedName>
</protein>
<dbReference type="AlphaFoldDB" id="A0AB34J263"/>
<evidence type="ECO:0000259" key="4">
    <source>
        <dbReference type="Pfam" id="PF04577"/>
    </source>
</evidence>
<reference evidence="5 6" key="1">
    <citation type="journal article" date="2024" name="Science">
        <title>Giant polyketide synthase enzymes in the biosynthesis of giant marine polyether toxins.</title>
        <authorList>
            <person name="Fallon T.R."/>
            <person name="Shende V.V."/>
            <person name="Wierzbicki I.H."/>
            <person name="Pendleton A.L."/>
            <person name="Watervoot N.F."/>
            <person name="Auber R.P."/>
            <person name="Gonzalez D.J."/>
            <person name="Wisecaver J.H."/>
            <person name="Moore B.S."/>
        </authorList>
    </citation>
    <scope>NUCLEOTIDE SEQUENCE [LARGE SCALE GENOMIC DNA]</scope>
    <source>
        <strain evidence="5 6">12B1</strain>
    </source>
</reference>
<dbReference type="InterPro" id="IPR049625">
    <property type="entry name" value="Glyco_transf_61_cat"/>
</dbReference>
<sequence>MAVLPPRVLADAAAQFVLALSLRNACATFFDDRVSMHRVQLVLPERGGDEQVLHGFNERSLTYLRLATVRDAAEHERRTIARCERRPLGIGLTVSHMNSVYHQMFHAPPGWETAHAWTDGGGPVTFVPLVFASAAIGRGKPAQPWRWHGWEFTLRALTDRPWAELARATSRLLLAPCTCFDRFEAHPAPFNPGARGNAARLRAFRDAALQRARRVHALAVAPRVEAYPEGAVAAQDVLYVSRAEGRRAVSNELVLLAALSAQHRLKRVVLEGLSLSEQMLLVAASTTIVAVHGQALAWVPFLPYERRRTAVVELVLNNQKKRFNDCYSVWCKALGVRYFRVAAQLTGGCTGGATNRDNEAVRQNKLLSCNVTVDIGQTVAATRVAAQMTEVKS</sequence>
<organism evidence="5 6">
    <name type="scientific">Prymnesium parvum</name>
    <name type="common">Toxic golden alga</name>
    <dbReference type="NCBI Taxonomy" id="97485"/>
    <lineage>
        <taxon>Eukaryota</taxon>
        <taxon>Haptista</taxon>
        <taxon>Haptophyta</taxon>
        <taxon>Prymnesiophyceae</taxon>
        <taxon>Prymnesiales</taxon>
        <taxon>Prymnesiaceae</taxon>
        <taxon>Prymnesium</taxon>
    </lineage>
</organism>
<evidence type="ECO:0000313" key="5">
    <source>
        <dbReference type="EMBL" id="KAL1511427.1"/>
    </source>
</evidence>
<keyword evidence="6" id="KW-1185">Reference proteome</keyword>
<dbReference type="Proteomes" id="UP001515480">
    <property type="component" value="Unassembled WGS sequence"/>
</dbReference>
<accession>A0AB34J263</accession>
<feature type="domain" description="Glycosyltransferase 61 catalytic" evidence="4">
    <location>
        <begin position="222"/>
        <end position="303"/>
    </location>
</feature>